<dbReference type="InterPro" id="IPR025857">
    <property type="entry name" value="MacB_PCD"/>
</dbReference>
<gene>
    <name evidence="10" type="ORF">FR698_06910</name>
</gene>
<proteinExistence type="inferred from homology"/>
<evidence type="ECO:0000256" key="7">
    <source>
        <dbReference type="SAM" id="Phobius"/>
    </source>
</evidence>
<evidence type="ECO:0000256" key="3">
    <source>
        <dbReference type="ARBA" id="ARBA00022692"/>
    </source>
</evidence>
<evidence type="ECO:0000259" key="8">
    <source>
        <dbReference type="Pfam" id="PF02687"/>
    </source>
</evidence>
<dbReference type="Pfam" id="PF12704">
    <property type="entry name" value="MacB_PCD"/>
    <property type="match status" value="1"/>
</dbReference>
<feature type="transmembrane region" description="Helical" evidence="7">
    <location>
        <begin position="279"/>
        <end position="300"/>
    </location>
</feature>
<dbReference type="EMBL" id="VPFL01000007">
    <property type="protein sequence ID" value="TXF12255.1"/>
    <property type="molecule type" value="Genomic_DNA"/>
</dbReference>
<feature type="transmembrane region" description="Helical" evidence="7">
    <location>
        <begin position="320"/>
        <end position="342"/>
    </location>
</feature>
<evidence type="ECO:0000256" key="2">
    <source>
        <dbReference type="ARBA" id="ARBA00022475"/>
    </source>
</evidence>
<reference evidence="10 11" key="1">
    <citation type="submission" date="2019-08" db="EMBL/GenBank/DDBJ databases">
        <title>Pelomicrobium methylotrophicum gen. nov., sp. nov. a moderately thermophilic, facultatively anaerobic, lithoautotrophic and methylotrophic bacterium isolated from a terrestrial mud volcano.</title>
        <authorList>
            <person name="Slobodkina G.B."/>
            <person name="Merkel A.Y."/>
            <person name="Slobodkin A.I."/>
        </authorList>
    </citation>
    <scope>NUCLEOTIDE SEQUENCE [LARGE SCALE GENOMIC DNA]</scope>
    <source>
        <strain evidence="10 11">SM250</strain>
    </source>
</reference>
<evidence type="ECO:0000256" key="1">
    <source>
        <dbReference type="ARBA" id="ARBA00004651"/>
    </source>
</evidence>
<dbReference type="Proteomes" id="UP000321201">
    <property type="component" value="Unassembled WGS sequence"/>
</dbReference>
<comment type="caution">
    <text evidence="10">The sequence shown here is derived from an EMBL/GenBank/DDBJ whole genome shotgun (WGS) entry which is preliminary data.</text>
</comment>
<evidence type="ECO:0000256" key="6">
    <source>
        <dbReference type="ARBA" id="ARBA00038076"/>
    </source>
</evidence>
<comment type="subcellular location">
    <subcellularLocation>
        <location evidence="1">Cell membrane</location>
        <topology evidence="1">Multi-pass membrane protein</topology>
    </subcellularLocation>
</comment>
<evidence type="ECO:0000256" key="4">
    <source>
        <dbReference type="ARBA" id="ARBA00022989"/>
    </source>
</evidence>
<protein>
    <submittedName>
        <fullName evidence="10">ABC transporter permease</fullName>
    </submittedName>
</protein>
<keyword evidence="4 7" id="KW-1133">Transmembrane helix</keyword>
<evidence type="ECO:0000259" key="9">
    <source>
        <dbReference type="Pfam" id="PF12704"/>
    </source>
</evidence>
<dbReference type="InterPro" id="IPR003838">
    <property type="entry name" value="ABC3_permease_C"/>
</dbReference>
<keyword evidence="2" id="KW-1003">Cell membrane</keyword>
<accession>A0A5C7EM87</accession>
<organism evidence="10 11">
    <name type="scientific">Pelomicrobium methylotrophicum</name>
    <dbReference type="NCBI Taxonomy" id="2602750"/>
    <lineage>
        <taxon>Bacteria</taxon>
        <taxon>Pseudomonadati</taxon>
        <taxon>Pseudomonadota</taxon>
        <taxon>Hydrogenophilia</taxon>
        <taxon>Hydrogenophilia incertae sedis</taxon>
        <taxon>Pelomicrobium</taxon>
    </lineage>
</organism>
<feature type="transmembrane region" description="Helical" evidence="7">
    <location>
        <begin position="362"/>
        <end position="385"/>
    </location>
</feature>
<sequence>MTGALVRGFRNPFRHRARAAVVVALLSFVIGLLALMMQASFVAHQTVAEMAGRVRTLIELREAGAFGTGGFGKDKPLGEEDFTVDTLEKVLRIPQARHLARVDEYVYHPQIDPSKKNAYAMVIGLKPGAALRAIGEIDYENARIVAGRTFKPEDAQARVAVVGRLYARQRLGVDEPSNFVLASRPLVLGGQPFQVIGVYATGNDFGDNHVFIPLETFRAVFNPGRKLSKIFVTVDSVAHVERVVEELKRLLPEADVVTTPEAVSTARTTLGGLAAASTYGAVLLLVTGAVLVISVMVLSLRERIQEIGTLKAIGASNGEIVLQFVAEAAAVSGLGGLGALLATPPLARLLQRVIDLPVAFDGQVVVFVLAGAIGFAVLGSLYPVIKAIGLSPVEAMRGT</sequence>
<dbReference type="RefSeq" id="WP_147799454.1">
    <property type="nucleotide sequence ID" value="NZ_VPFL01000007.1"/>
</dbReference>
<dbReference type="InParanoid" id="A0A5C7EM87"/>
<dbReference type="PANTHER" id="PTHR30572:SF4">
    <property type="entry name" value="ABC TRANSPORTER PERMEASE YTRF"/>
    <property type="match status" value="1"/>
</dbReference>
<keyword evidence="5 7" id="KW-0472">Membrane</keyword>
<evidence type="ECO:0000256" key="5">
    <source>
        <dbReference type="ARBA" id="ARBA00023136"/>
    </source>
</evidence>
<dbReference type="Pfam" id="PF02687">
    <property type="entry name" value="FtsX"/>
    <property type="match status" value="1"/>
</dbReference>
<comment type="similarity">
    <text evidence="6">Belongs to the ABC-4 integral membrane protein family.</text>
</comment>
<feature type="domain" description="MacB-like periplasmic core" evidence="9">
    <location>
        <begin position="24"/>
        <end position="249"/>
    </location>
</feature>
<evidence type="ECO:0000313" key="11">
    <source>
        <dbReference type="Proteomes" id="UP000321201"/>
    </source>
</evidence>
<evidence type="ECO:0000313" key="10">
    <source>
        <dbReference type="EMBL" id="TXF12255.1"/>
    </source>
</evidence>
<feature type="domain" description="ABC3 transporter permease C-terminal" evidence="8">
    <location>
        <begin position="281"/>
        <end position="392"/>
    </location>
</feature>
<keyword evidence="11" id="KW-1185">Reference proteome</keyword>
<dbReference type="PANTHER" id="PTHR30572">
    <property type="entry name" value="MEMBRANE COMPONENT OF TRANSPORTER-RELATED"/>
    <property type="match status" value="1"/>
</dbReference>
<dbReference type="AlphaFoldDB" id="A0A5C7EM87"/>
<dbReference type="GO" id="GO:0005886">
    <property type="term" value="C:plasma membrane"/>
    <property type="evidence" value="ECO:0007669"/>
    <property type="project" value="UniProtKB-SubCell"/>
</dbReference>
<dbReference type="OrthoDB" id="9770036at2"/>
<dbReference type="GO" id="GO:0022857">
    <property type="term" value="F:transmembrane transporter activity"/>
    <property type="evidence" value="ECO:0007669"/>
    <property type="project" value="TreeGrafter"/>
</dbReference>
<keyword evidence="3 7" id="KW-0812">Transmembrane</keyword>
<dbReference type="InterPro" id="IPR050250">
    <property type="entry name" value="Macrolide_Exporter_MacB"/>
</dbReference>
<name>A0A5C7EM87_9PROT</name>